<proteinExistence type="predicted"/>
<gene>
    <name evidence="1" type="ORF">CPELLU_LOCUS16978</name>
</gene>
<accession>A0A9N9JPU0</accession>
<organism evidence="1 2">
    <name type="scientific">Cetraspora pellucida</name>
    <dbReference type="NCBI Taxonomy" id="1433469"/>
    <lineage>
        <taxon>Eukaryota</taxon>
        <taxon>Fungi</taxon>
        <taxon>Fungi incertae sedis</taxon>
        <taxon>Mucoromycota</taxon>
        <taxon>Glomeromycotina</taxon>
        <taxon>Glomeromycetes</taxon>
        <taxon>Diversisporales</taxon>
        <taxon>Gigasporaceae</taxon>
        <taxon>Cetraspora</taxon>
    </lineage>
</organism>
<dbReference type="AlphaFoldDB" id="A0A9N9JPU0"/>
<name>A0A9N9JPU0_9GLOM</name>
<dbReference type="OrthoDB" id="2319705at2759"/>
<dbReference type="EMBL" id="CAJVQA010026966">
    <property type="protein sequence ID" value="CAG8790551.1"/>
    <property type="molecule type" value="Genomic_DNA"/>
</dbReference>
<protein>
    <submittedName>
        <fullName evidence="1">17679_t:CDS:1</fullName>
    </submittedName>
</protein>
<keyword evidence="2" id="KW-1185">Reference proteome</keyword>
<comment type="caution">
    <text evidence="1">The sequence shown here is derived from an EMBL/GenBank/DDBJ whole genome shotgun (WGS) entry which is preliminary data.</text>
</comment>
<sequence length="236" mass="27321">MSDITKVICQEQMIIDKLESKYLIIKRLFDEKPNQTLAKLKSAGALYTKIFKQTIAVNHNSNEDNVKAWDDYLSAIESYLANICNKMSLKDPHDGTEYNLYEHLRPARKVLAKEIQTQHYNIYNYWPEEGESQESDVELYINGAYKSGNNFYIIWSCISWIKVKDYVSTGNNYNTSFDGKPNIKLVIFNYEKLQTLEISTNKNYEKALESLVGAICIILEKTKQGPTKKEKLKETT</sequence>
<dbReference type="Proteomes" id="UP000789759">
    <property type="component" value="Unassembled WGS sequence"/>
</dbReference>
<reference evidence="1" key="1">
    <citation type="submission" date="2021-06" db="EMBL/GenBank/DDBJ databases">
        <authorList>
            <person name="Kallberg Y."/>
            <person name="Tangrot J."/>
            <person name="Rosling A."/>
        </authorList>
    </citation>
    <scope>NUCLEOTIDE SEQUENCE</scope>
    <source>
        <strain evidence="1">FL966</strain>
    </source>
</reference>
<evidence type="ECO:0000313" key="1">
    <source>
        <dbReference type="EMBL" id="CAG8790551.1"/>
    </source>
</evidence>
<evidence type="ECO:0000313" key="2">
    <source>
        <dbReference type="Proteomes" id="UP000789759"/>
    </source>
</evidence>